<evidence type="ECO:0000256" key="2">
    <source>
        <dbReference type="SAM" id="MobiDB-lite"/>
    </source>
</evidence>
<comment type="caution">
    <text evidence="3">The sequence shown here is derived from an EMBL/GenBank/DDBJ whole genome shotgun (WGS) entry which is preliminary data.</text>
</comment>
<evidence type="ECO:0000313" key="4">
    <source>
        <dbReference type="Proteomes" id="UP000823749"/>
    </source>
</evidence>
<evidence type="ECO:0000313" key="3">
    <source>
        <dbReference type="EMBL" id="KAG5517787.1"/>
    </source>
</evidence>
<organism evidence="3 4">
    <name type="scientific">Rhododendron griersonianum</name>
    <dbReference type="NCBI Taxonomy" id="479676"/>
    <lineage>
        <taxon>Eukaryota</taxon>
        <taxon>Viridiplantae</taxon>
        <taxon>Streptophyta</taxon>
        <taxon>Embryophyta</taxon>
        <taxon>Tracheophyta</taxon>
        <taxon>Spermatophyta</taxon>
        <taxon>Magnoliopsida</taxon>
        <taxon>eudicotyledons</taxon>
        <taxon>Gunneridae</taxon>
        <taxon>Pentapetalae</taxon>
        <taxon>asterids</taxon>
        <taxon>Ericales</taxon>
        <taxon>Ericaceae</taxon>
        <taxon>Ericoideae</taxon>
        <taxon>Rhodoreae</taxon>
        <taxon>Rhododendron</taxon>
    </lineage>
</organism>
<keyword evidence="1" id="KW-0175">Coiled coil</keyword>
<evidence type="ECO:0000256" key="1">
    <source>
        <dbReference type="SAM" id="Coils"/>
    </source>
</evidence>
<feature type="region of interest" description="Disordered" evidence="2">
    <location>
        <begin position="1"/>
        <end position="53"/>
    </location>
</feature>
<name>A0AAV6HXP5_9ERIC</name>
<reference evidence="3 4" key="1">
    <citation type="submission" date="2020-08" db="EMBL/GenBank/DDBJ databases">
        <title>Plant Genome Project.</title>
        <authorList>
            <person name="Zhang R.-G."/>
        </authorList>
    </citation>
    <scope>NUCLEOTIDE SEQUENCE [LARGE SCALE GENOMIC DNA]</scope>
    <source>
        <strain evidence="3">WSP0</strain>
        <tissue evidence="3">Leaf</tissue>
    </source>
</reference>
<protein>
    <submittedName>
        <fullName evidence="3">Uncharacterized protein</fullName>
    </submittedName>
</protein>
<dbReference type="PANTHER" id="PTHR34554">
    <property type="entry name" value="RGS1-HXK1-INTERACTING PROTEIN 1"/>
    <property type="match status" value="1"/>
</dbReference>
<accession>A0AAV6HXP5</accession>
<keyword evidence="4" id="KW-1185">Reference proteome</keyword>
<feature type="region of interest" description="Disordered" evidence="2">
    <location>
        <begin position="71"/>
        <end position="91"/>
    </location>
</feature>
<feature type="compositionally biased region" description="Polar residues" evidence="2">
    <location>
        <begin position="71"/>
        <end position="90"/>
    </location>
</feature>
<dbReference type="PANTHER" id="PTHR34554:SF2">
    <property type="entry name" value="RGS1-HXK1-INTERACTING PROTEIN 1"/>
    <property type="match status" value="1"/>
</dbReference>
<gene>
    <name evidence="3" type="ORF">RHGRI_038229</name>
</gene>
<dbReference type="Proteomes" id="UP000823749">
    <property type="component" value="Chromosome 13"/>
</dbReference>
<dbReference type="EMBL" id="JACTNZ010000013">
    <property type="protein sequence ID" value="KAG5517787.1"/>
    <property type="molecule type" value="Genomic_DNA"/>
</dbReference>
<proteinExistence type="predicted"/>
<dbReference type="AlphaFoldDB" id="A0AAV6HXP5"/>
<feature type="coiled-coil region" evidence="1">
    <location>
        <begin position="234"/>
        <end position="275"/>
    </location>
</feature>
<dbReference type="InterPro" id="IPR053284">
    <property type="entry name" value="RGS1-HXK1_interactor"/>
</dbReference>
<sequence length="374" mass="41836">MGEEGSEASGIVGGESSLSSGSVNRPPPEQEEPTPLHHHHQLQPQEEEEGISSTSWKSYISEDLPRTVVQSTDSAIRSARSLQHTSQTHFRTLRVSKTGRCTQPHTETQTTGNVCGLEEIKINPRQGNVTDTNLSWERGLERTGDSAGTVGISFRKLDPIIELMKLLSSAGLKVSCCDLKIQQPATRSFIHYNHHGLMDAKEHPFVAGGVAVTASLLLMRGSRRFLFRHTFGRLQSEEAQFVRAEKHVKELNLSVDLMKNESRKLLERAALAEKDMRHGQSELMNAGTQIQRLARSVYKVEVQSSDLMDGLRELPGREALRLRAEASCFFGVTSPTGAGCYEQKSVEDFRIRHTCLRFLFLERETLHVFPCKFL</sequence>